<dbReference type="PROSITE" id="PS51217">
    <property type="entry name" value="UVRD_HELICASE_CTER"/>
    <property type="match status" value="1"/>
</dbReference>
<dbReference type="GO" id="GO:0003677">
    <property type="term" value="F:DNA binding"/>
    <property type="evidence" value="ECO:0007669"/>
    <property type="project" value="UniProtKB-KW"/>
</dbReference>
<dbReference type="InterPro" id="IPR000212">
    <property type="entry name" value="DNA_helicase_UvrD/REP"/>
</dbReference>
<dbReference type="GO" id="GO:0005524">
    <property type="term" value="F:ATP binding"/>
    <property type="evidence" value="ECO:0007669"/>
    <property type="project" value="UniProtKB-UniRule"/>
</dbReference>
<organism evidence="14 15">
    <name type="scientific">Candidatus Acidulodesulfobacterium acidiphilum</name>
    <dbReference type="NCBI Taxonomy" id="2597224"/>
    <lineage>
        <taxon>Bacteria</taxon>
        <taxon>Deltaproteobacteria</taxon>
        <taxon>Candidatus Acidulodesulfobacterales</taxon>
        <taxon>Candidatus Acidulodesulfobacterium</taxon>
    </lineage>
</organism>
<dbReference type="Gene3D" id="1.10.486.10">
    <property type="entry name" value="PCRA, domain 4"/>
    <property type="match status" value="1"/>
</dbReference>
<evidence type="ECO:0000256" key="3">
    <source>
        <dbReference type="ARBA" id="ARBA00022801"/>
    </source>
</evidence>
<evidence type="ECO:0000256" key="2">
    <source>
        <dbReference type="ARBA" id="ARBA00022741"/>
    </source>
</evidence>
<sequence>MKTILQQIEKYKIGIESKYPYLKSLNNEQLSSVLQTEGQVLVFAGAGSGKTRVITYRALHLIKKGLAEPNRILGVTFTNKAAGEMRERIKKALGTDKNGLPEFSTFHSFCLKILRLHAHLIGYKESFIVLDEGDSEKLIKGAIVDSNIDEEVYTISKAKEFISKHKSEYIDSEEILTDESGLVQKNLVSIYKKYNEKLKELNAMDFDDLLFNVVLLFEKKPFVLDFYKDFYKYIMVDEFQDTNYIQDKFIKMLAGKHKNICVVGDDDQSIYGFRGALVDNILKFKNSFKDCKEIHLGKNYRSHETILNAASNVIKINQKRADKEIRAIKKGGKPVKVYKFETDEQEAGYIAREIKLLTRSGYSYKDMAILYRINSLSRGIEAGLLNNDIDYQIYGGLKFYQRKEIKDILSFVRFAVNPFDFLSFKRSVQCIPTGAGEVAIEKIKRIADESDTDILTAFHKGLLDEIKGLKVKQGDLFETKRTADKSKLLNYFQLILKIKETAGTAKADEIIETVFKESGYENLLIEKAEKDELQNNRIDNIKELIKAASNYLNIQEFLDASAMDAEIGIEKEETDKVTLATIHAAKGLEFAVVFMVGMEENIFPHAKSLGDGLSVEEERRLCYVGITRAKELLYMTCAENRKTEKGYKHNDISRFVKEIDLRNNN</sequence>
<dbReference type="InterPro" id="IPR014017">
    <property type="entry name" value="DNA_helicase_UvrD-like_C"/>
</dbReference>
<evidence type="ECO:0000256" key="8">
    <source>
        <dbReference type="ARBA" id="ARBA00034617"/>
    </source>
</evidence>
<keyword evidence="7" id="KW-0413">Isomerase</keyword>
<dbReference type="InterPro" id="IPR014016">
    <property type="entry name" value="UvrD-like_ATP-bd"/>
</dbReference>
<keyword evidence="4 11" id="KW-0347">Helicase</keyword>
<dbReference type="PROSITE" id="PS51198">
    <property type="entry name" value="UVRD_HELICASE_ATP_BIND"/>
    <property type="match status" value="1"/>
</dbReference>
<evidence type="ECO:0000256" key="11">
    <source>
        <dbReference type="PROSITE-ProRule" id="PRU00560"/>
    </source>
</evidence>
<name>A0A520XGB1_9DELT</name>
<comment type="similarity">
    <text evidence="1">Belongs to the helicase family. UvrD subfamily.</text>
</comment>
<gene>
    <name evidence="14" type="ORF">EVJ48_01635</name>
</gene>
<dbReference type="InterPro" id="IPR027417">
    <property type="entry name" value="P-loop_NTPase"/>
</dbReference>
<dbReference type="EMBL" id="SHMQ01000002">
    <property type="protein sequence ID" value="RZV40219.1"/>
    <property type="molecule type" value="Genomic_DNA"/>
</dbReference>
<comment type="caution">
    <text evidence="14">The sequence shown here is derived from an EMBL/GenBank/DDBJ whole genome shotgun (WGS) entry which is preliminary data.</text>
</comment>
<reference evidence="14 15" key="1">
    <citation type="submission" date="2019-01" db="EMBL/GenBank/DDBJ databases">
        <title>Insights into ecological role of a new deltaproteobacterial order Candidatus Sinidesulfobacterales (Sva0485) by metagenomics and metatranscriptomics.</title>
        <authorList>
            <person name="Tan S."/>
            <person name="Liu J."/>
            <person name="Fang Y."/>
            <person name="Hedlund B."/>
            <person name="Lian Z.-H."/>
            <person name="Huang L.-Y."/>
            <person name="Li J.-T."/>
            <person name="Huang L.-N."/>
            <person name="Li W.-J."/>
            <person name="Jiang H.-C."/>
            <person name="Dong H.-L."/>
            <person name="Shu W.-S."/>
        </authorList>
    </citation>
    <scope>NUCLEOTIDE SEQUENCE [LARGE SCALE GENOMIC DNA]</scope>
    <source>
        <strain evidence="14">AP4</strain>
    </source>
</reference>
<dbReference type="Proteomes" id="UP000322454">
    <property type="component" value="Unassembled WGS sequence"/>
</dbReference>
<keyword evidence="3 11" id="KW-0378">Hydrolase</keyword>
<evidence type="ECO:0000256" key="10">
    <source>
        <dbReference type="ARBA" id="ARBA00048988"/>
    </source>
</evidence>
<dbReference type="GO" id="GO:0043138">
    <property type="term" value="F:3'-5' DNA helicase activity"/>
    <property type="evidence" value="ECO:0007669"/>
    <property type="project" value="UniProtKB-EC"/>
</dbReference>
<protein>
    <recommendedName>
        <fullName evidence="9">DNA 3'-5' helicase</fullName>
        <ecNumber evidence="9">5.6.2.4</ecNumber>
    </recommendedName>
</protein>
<dbReference type="AlphaFoldDB" id="A0A520XGB1"/>
<dbReference type="GO" id="GO:0005829">
    <property type="term" value="C:cytosol"/>
    <property type="evidence" value="ECO:0007669"/>
    <property type="project" value="TreeGrafter"/>
</dbReference>
<feature type="domain" description="UvrD-like helicase C-terminal" evidence="13">
    <location>
        <begin position="304"/>
        <end position="587"/>
    </location>
</feature>
<feature type="domain" description="UvrD-like helicase ATP-binding" evidence="12">
    <location>
        <begin position="23"/>
        <end position="303"/>
    </location>
</feature>
<evidence type="ECO:0000259" key="13">
    <source>
        <dbReference type="PROSITE" id="PS51217"/>
    </source>
</evidence>
<dbReference type="SUPFAM" id="SSF52540">
    <property type="entry name" value="P-loop containing nucleoside triphosphate hydrolases"/>
    <property type="match status" value="1"/>
</dbReference>
<dbReference type="Gene3D" id="1.10.10.160">
    <property type="match status" value="1"/>
</dbReference>
<evidence type="ECO:0000256" key="1">
    <source>
        <dbReference type="ARBA" id="ARBA00009922"/>
    </source>
</evidence>
<dbReference type="GO" id="GO:0000725">
    <property type="term" value="P:recombinational repair"/>
    <property type="evidence" value="ECO:0007669"/>
    <property type="project" value="TreeGrafter"/>
</dbReference>
<comment type="catalytic activity">
    <reaction evidence="10">
        <text>ATP + H2O = ADP + phosphate + H(+)</text>
        <dbReference type="Rhea" id="RHEA:13065"/>
        <dbReference type="ChEBI" id="CHEBI:15377"/>
        <dbReference type="ChEBI" id="CHEBI:15378"/>
        <dbReference type="ChEBI" id="CHEBI:30616"/>
        <dbReference type="ChEBI" id="CHEBI:43474"/>
        <dbReference type="ChEBI" id="CHEBI:456216"/>
        <dbReference type="EC" id="5.6.2.4"/>
    </reaction>
</comment>
<dbReference type="Pfam" id="PF13361">
    <property type="entry name" value="UvrD_C"/>
    <property type="match status" value="1"/>
</dbReference>
<proteinExistence type="inferred from homology"/>
<dbReference type="PANTHER" id="PTHR11070:SF2">
    <property type="entry name" value="ATP-DEPENDENT DNA HELICASE SRS2"/>
    <property type="match status" value="1"/>
</dbReference>
<comment type="catalytic activity">
    <reaction evidence="8">
        <text>Couples ATP hydrolysis with the unwinding of duplex DNA by translocating in the 3'-5' direction.</text>
        <dbReference type="EC" id="5.6.2.4"/>
    </reaction>
</comment>
<feature type="binding site" evidence="11">
    <location>
        <begin position="44"/>
        <end position="51"/>
    </location>
    <ligand>
        <name>ATP</name>
        <dbReference type="ChEBI" id="CHEBI:30616"/>
    </ligand>
</feature>
<dbReference type="Pfam" id="PF00580">
    <property type="entry name" value="UvrD-helicase"/>
    <property type="match status" value="1"/>
</dbReference>
<dbReference type="EC" id="5.6.2.4" evidence="9"/>
<dbReference type="PANTHER" id="PTHR11070">
    <property type="entry name" value="UVRD / RECB / PCRA DNA HELICASE FAMILY MEMBER"/>
    <property type="match status" value="1"/>
</dbReference>
<evidence type="ECO:0000256" key="6">
    <source>
        <dbReference type="ARBA" id="ARBA00023125"/>
    </source>
</evidence>
<dbReference type="CDD" id="cd18807">
    <property type="entry name" value="SF1_C_UvrD"/>
    <property type="match status" value="1"/>
</dbReference>
<dbReference type="Gene3D" id="3.40.50.300">
    <property type="entry name" value="P-loop containing nucleotide triphosphate hydrolases"/>
    <property type="match status" value="2"/>
</dbReference>
<keyword evidence="2 11" id="KW-0547">Nucleotide-binding</keyword>
<evidence type="ECO:0000256" key="4">
    <source>
        <dbReference type="ARBA" id="ARBA00022806"/>
    </source>
</evidence>
<evidence type="ECO:0000259" key="12">
    <source>
        <dbReference type="PROSITE" id="PS51198"/>
    </source>
</evidence>
<accession>A0A520XGB1</accession>
<evidence type="ECO:0000256" key="5">
    <source>
        <dbReference type="ARBA" id="ARBA00022840"/>
    </source>
</evidence>
<dbReference type="CDD" id="cd17932">
    <property type="entry name" value="DEXQc_UvrD"/>
    <property type="match status" value="1"/>
</dbReference>
<dbReference type="GO" id="GO:0016887">
    <property type="term" value="F:ATP hydrolysis activity"/>
    <property type="evidence" value="ECO:0007669"/>
    <property type="project" value="RHEA"/>
</dbReference>
<dbReference type="InterPro" id="IPR013986">
    <property type="entry name" value="DExx_box_DNA_helicase_dom_sf"/>
</dbReference>
<keyword evidence="6" id="KW-0238">DNA-binding</keyword>
<evidence type="ECO:0000313" key="14">
    <source>
        <dbReference type="EMBL" id="RZV40219.1"/>
    </source>
</evidence>
<keyword evidence="5 11" id="KW-0067">ATP-binding</keyword>
<evidence type="ECO:0000313" key="15">
    <source>
        <dbReference type="Proteomes" id="UP000322454"/>
    </source>
</evidence>
<evidence type="ECO:0000256" key="7">
    <source>
        <dbReference type="ARBA" id="ARBA00023235"/>
    </source>
</evidence>
<evidence type="ECO:0000256" key="9">
    <source>
        <dbReference type="ARBA" id="ARBA00034808"/>
    </source>
</evidence>